<organism evidence="1 2">
    <name type="scientific">Mucilaginibacter rigui</name>
    <dbReference type="NCBI Taxonomy" id="534635"/>
    <lineage>
        <taxon>Bacteria</taxon>
        <taxon>Pseudomonadati</taxon>
        <taxon>Bacteroidota</taxon>
        <taxon>Sphingobacteriia</taxon>
        <taxon>Sphingobacteriales</taxon>
        <taxon>Sphingobacteriaceae</taxon>
        <taxon>Mucilaginibacter</taxon>
    </lineage>
</organism>
<dbReference type="Proteomes" id="UP000618754">
    <property type="component" value="Unassembled WGS sequence"/>
</dbReference>
<comment type="caution">
    <text evidence="1">The sequence shown here is derived from an EMBL/GenBank/DDBJ whole genome shotgun (WGS) entry which is preliminary data.</text>
</comment>
<proteinExistence type="predicted"/>
<evidence type="ECO:0000313" key="2">
    <source>
        <dbReference type="Proteomes" id="UP000618754"/>
    </source>
</evidence>
<keyword evidence="2" id="KW-1185">Reference proteome</keyword>
<gene>
    <name evidence="1" type="ORF">IDJ75_03635</name>
</gene>
<name>A0ABR7X190_9SPHI</name>
<accession>A0ABR7X190</accession>
<protein>
    <recommendedName>
        <fullName evidence="3">DUF2383 domain-containing protein</fullName>
    </recommendedName>
</protein>
<dbReference type="EMBL" id="JACWMW010000001">
    <property type="protein sequence ID" value="MBD1384357.1"/>
    <property type="molecule type" value="Genomic_DNA"/>
</dbReference>
<reference evidence="1 2" key="1">
    <citation type="submission" date="2020-09" db="EMBL/GenBank/DDBJ databases">
        <title>Novel species of Mucilaginibacter isolated from a glacier on the Tibetan Plateau.</title>
        <authorList>
            <person name="Liu Q."/>
            <person name="Xin Y.-H."/>
        </authorList>
    </citation>
    <scope>NUCLEOTIDE SEQUENCE [LARGE SCALE GENOMIC DNA]</scope>
    <source>
        <strain evidence="1 2">CGMCC 1.13878</strain>
    </source>
</reference>
<sequence length="172" mass="20345">MFTLLTNAELYSVYFTKSLHYTGNKLAVVKNWKMEITQKLSERSQQYYVITKQWLSDLEFLTFEAEFLHKLMENYFTSLSNEGYLNKLVLANQLLSKMEVEKNHVHVMVSHHIKKLEMIAENIIPDTTEELAENQLLIENFMSTIIRQYRQVKKEIYAIVETAMHEDNVSTK</sequence>
<evidence type="ECO:0008006" key="3">
    <source>
        <dbReference type="Google" id="ProtNLM"/>
    </source>
</evidence>
<evidence type="ECO:0000313" key="1">
    <source>
        <dbReference type="EMBL" id="MBD1384357.1"/>
    </source>
</evidence>
<dbReference type="RefSeq" id="WP_191174236.1">
    <property type="nucleotide sequence ID" value="NZ_JACWMW010000001.1"/>
</dbReference>